<name>A0A9X1TH76_STRM4</name>
<gene>
    <name evidence="1" type="ORF">L0P92_02550</name>
</gene>
<dbReference type="Proteomes" id="UP001139384">
    <property type="component" value="Unassembled WGS sequence"/>
</dbReference>
<proteinExistence type="predicted"/>
<organism evidence="1 2">
    <name type="scientific">Streptomyces muensis</name>
    <dbReference type="NCBI Taxonomy" id="1077944"/>
    <lineage>
        <taxon>Bacteria</taxon>
        <taxon>Bacillati</taxon>
        <taxon>Actinomycetota</taxon>
        <taxon>Actinomycetes</taxon>
        <taxon>Kitasatosporales</taxon>
        <taxon>Streptomycetaceae</taxon>
        <taxon>Streptomyces</taxon>
    </lineage>
</organism>
<protein>
    <submittedName>
        <fullName evidence="1">Uncharacterized protein</fullName>
    </submittedName>
</protein>
<accession>A0A9X1TH76</accession>
<reference evidence="1" key="1">
    <citation type="submission" date="2022-01" db="EMBL/GenBank/DDBJ databases">
        <title>Draft Genome Sequences of Seven Type Strains of the Genus Streptomyces.</title>
        <authorList>
            <person name="Aziz S."/>
            <person name="Coretto E."/>
            <person name="Chronakova A."/>
            <person name="Sproer C."/>
            <person name="Huber K."/>
            <person name="Nouioui I."/>
            <person name="Gross H."/>
        </authorList>
    </citation>
    <scope>NUCLEOTIDE SEQUENCE</scope>
    <source>
        <strain evidence="1">DSM 103493</strain>
    </source>
</reference>
<evidence type="ECO:0000313" key="2">
    <source>
        <dbReference type="Proteomes" id="UP001139384"/>
    </source>
</evidence>
<comment type="caution">
    <text evidence="1">The sequence shown here is derived from an EMBL/GenBank/DDBJ whole genome shotgun (WGS) entry which is preliminary data.</text>
</comment>
<sequence>MTTLPRYALRLPDGRFAYYLPEPERRPGLRSGIFADGEPMNRLVPLVDAKGDWYVTDRHAQRITAVYQPNPRTLRYKLSDPTALSERYPAELSVEDFNERVGDHDEYWGLYERVTEDLEPVEHVYEGPFMLLEGRQPPAADEPQWRAALPVELTQRAEYRHLFPGHIPGLKQHLEKLITAMPRVKYCFVDYKDRPGLHITVRVPYDQPRTTFVRNTGRRGQPLKSGRTVQVTVDRSVDLPVPAAVYGENYDAALAEWEQQVEYWLGQVAEASVAACSACDGKGYVPHGALEHTRT</sequence>
<evidence type="ECO:0000313" key="1">
    <source>
        <dbReference type="EMBL" id="MCF1592451.1"/>
    </source>
</evidence>
<dbReference type="AlphaFoldDB" id="A0A9X1TH76"/>
<dbReference type="RefSeq" id="WP_234760756.1">
    <property type="nucleotide sequence ID" value="NZ_JAKEIP010000005.1"/>
</dbReference>
<dbReference type="EMBL" id="JAKEIP010000005">
    <property type="protein sequence ID" value="MCF1592451.1"/>
    <property type="molecule type" value="Genomic_DNA"/>
</dbReference>
<keyword evidence="2" id="KW-1185">Reference proteome</keyword>